<gene>
    <name evidence="2" type="ORF">BJG266_LOCUS40647</name>
    <name evidence="3" type="ORF">QVE165_LOCUS57522</name>
</gene>
<dbReference type="EMBL" id="CAJNOM010002370">
    <property type="protein sequence ID" value="CAF1631575.1"/>
    <property type="molecule type" value="Genomic_DNA"/>
</dbReference>
<organism evidence="3 4">
    <name type="scientific">Adineta steineri</name>
    <dbReference type="NCBI Taxonomy" id="433720"/>
    <lineage>
        <taxon>Eukaryota</taxon>
        <taxon>Metazoa</taxon>
        <taxon>Spiralia</taxon>
        <taxon>Gnathifera</taxon>
        <taxon>Rotifera</taxon>
        <taxon>Eurotatoria</taxon>
        <taxon>Bdelloidea</taxon>
        <taxon>Adinetida</taxon>
        <taxon>Adinetidae</taxon>
        <taxon>Adineta</taxon>
    </lineage>
</organism>
<protein>
    <submittedName>
        <fullName evidence="3">Uncharacterized protein</fullName>
    </submittedName>
</protein>
<proteinExistence type="predicted"/>
<evidence type="ECO:0000313" key="4">
    <source>
        <dbReference type="Proteomes" id="UP000663832"/>
    </source>
</evidence>
<evidence type="ECO:0000256" key="1">
    <source>
        <dbReference type="SAM" id="MobiDB-lite"/>
    </source>
</evidence>
<dbReference type="Proteomes" id="UP000663832">
    <property type="component" value="Unassembled WGS sequence"/>
</dbReference>
<accession>A0A816D2K3</accession>
<dbReference type="AlphaFoldDB" id="A0A816D2K3"/>
<sequence>MPREQVEWYVEQSLHDNDKIHAHQCCTYYSIVNANKANYPYSSSYEQEQTWTLTRTMSNDGKRYQSSIENIHLTIPCVVNLSTPITSIKNNCDYEIDKTKIERSISLLPPLPPTRQYALPSYRLNRLNTTDSKIYQHDNHHNRKQPTSMTEKSLPVTNLMRIIHVNGEYVVRI</sequence>
<dbReference type="OrthoDB" id="9973753at2759"/>
<keyword evidence="4" id="KW-1185">Reference proteome</keyword>
<comment type="caution">
    <text evidence="3">The sequence shown here is derived from an EMBL/GenBank/DDBJ whole genome shotgun (WGS) entry which is preliminary data.</text>
</comment>
<dbReference type="Proteomes" id="UP000663877">
    <property type="component" value="Unassembled WGS sequence"/>
</dbReference>
<evidence type="ECO:0000313" key="3">
    <source>
        <dbReference type="EMBL" id="CAF1631575.1"/>
    </source>
</evidence>
<dbReference type="EMBL" id="CAJNOI010002046">
    <property type="protein sequence ID" value="CAF1454836.1"/>
    <property type="molecule type" value="Genomic_DNA"/>
</dbReference>
<feature type="region of interest" description="Disordered" evidence="1">
    <location>
        <begin position="131"/>
        <end position="152"/>
    </location>
</feature>
<evidence type="ECO:0000313" key="2">
    <source>
        <dbReference type="EMBL" id="CAF1454836.1"/>
    </source>
</evidence>
<reference evidence="3" key="1">
    <citation type="submission" date="2021-02" db="EMBL/GenBank/DDBJ databases">
        <authorList>
            <person name="Nowell W R."/>
        </authorList>
    </citation>
    <scope>NUCLEOTIDE SEQUENCE</scope>
</reference>
<name>A0A816D2K3_9BILA</name>